<dbReference type="EMBL" id="ASRX01000022">
    <property type="protein sequence ID" value="EYF05589.1"/>
    <property type="molecule type" value="Genomic_DNA"/>
</dbReference>
<keyword evidence="2 7" id="KW-0813">Transport</keyword>
<keyword evidence="7" id="KW-1003">Cell membrane</keyword>
<dbReference type="GO" id="GO:0046933">
    <property type="term" value="F:proton-transporting ATP synthase activity, rotational mechanism"/>
    <property type="evidence" value="ECO:0007669"/>
    <property type="project" value="UniProtKB-UniRule"/>
</dbReference>
<evidence type="ECO:0000256" key="2">
    <source>
        <dbReference type="ARBA" id="ARBA00022448"/>
    </source>
</evidence>
<proteinExistence type="inferred from homology"/>
<dbReference type="AlphaFoldDB" id="A0A017T8P4"/>
<comment type="function">
    <text evidence="7">This protein is part of the stalk that links CF(0) to CF(1). It either transmits conformational changes from CF(0) to CF(1) or is implicated in proton conduction.</text>
</comment>
<dbReference type="InterPro" id="IPR000711">
    <property type="entry name" value="ATPase_OSCP/dsu"/>
</dbReference>
<dbReference type="SUPFAM" id="SSF47928">
    <property type="entry name" value="N-terminal domain of the delta subunit of the F1F0-ATP synthase"/>
    <property type="match status" value="1"/>
</dbReference>
<evidence type="ECO:0000256" key="1">
    <source>
        <dbReference type="ARBA" id="ARBA00004370"/>
    </source>
</evidence>
<keyword evidence="5 7" id="KW-0472">Membrane</keyword>
<name>A0A017T8P4_9BACT</name>
<evidence type="ECO:0000256" key="6">
    <source>
        <dbReference type="ARBA" id="ARBA00023310"/>
    </source>
</evidence>
<keyword evidence="4 7" id="KW-0406">Ion transport</keyword>
<dbReference type="STRING" id="1192034.CAP_3137"/>
<dbReference type="PRINTS" id="PR00125">
    <property type="entry name" value="ATPASEDELTA"/>
</dbReference>
<keyword evidence="3 7" id="KW-0375">Hydrogen ion transport</keyword>
<dbReference type="GO" id="GO:0045259">
    <property type="term" value="C:proton-transporting ATP synthase complex"/>
    <property type="evidence" value="ECO:0007669"/>
    <property type="project" value="UniProtKB-KW"/>
</dbReference>
<keyword evidence="7" id="KW-0139">CF(1)</keyword>
<evidence type="ECO:0000313" key="8">
    <source>
        <dbReference type="EMBL" id="EYF05589.1"/>
    </source>
</evidence>
<organism evidence="8 9">
    <name type="scientific">Chondromyces apiculatus DSM 436</name>
    <dbReference type="NCBI Taxonomy" id="1192034"/>
    <lineage>
        <taxon>Bacteria</taxon>
        <taxon>Pseudomonadati</taxon>
        <taxon>Myxococcota</taxon>
        <taxon>Polyangia</taxon>
        <taxon>Polyangiales</taxon>
        <taxon>Polyangiaceae</taxon>
        <taxon>Chondromyces</taxon>
    </lineage>
</organism>
<evidence type="ECO:0000256" key="4">
    <source>
        <dbReference type="ARBA" id="ARBA00023065"/>
    </source>
</evidence>
<dbReference type="NCBIfam" id="NF004402">
    <property type="entry name" value="PRK05758.2-2"/>
    <property type="match status" value="1"/>
</dbReference>
<keyword evidence="9" id="KW-1185">Reference proteome</keyword>
<sequence>MSYDSIARRYARAIFEIGKETGTLPRLTQDLGEFSATYAENEELRFVLDNPLLPEAQREALLADLGTRMSLSDTTLRALRLLGQRRRLPALPAIARQLSRLADEDQGVVRAVVTSAGPLNEAYLARLRAEIEKATGKKVAITHKQDPSLIAGVVTKIGDQVIDGSVRARLSSFRESLLRT</sequence>
<dbReference type="OrthoDB" id="9802471at2"/>
<dbReference type="NCBIfam" id="TIGR01145">
    <property type="entry name" value="ATP_synt_delta"/>
    <property type="match status" value="1"/>
</dbReference>
<evidence type="ECO:0000313" key="9">
    <source>
        <dbReference type="Proteomes" id="UP000019678"/>
    </source>
</evidence>
<protein>
    <recommendedName>
        <fullName evidence="7">ATP synthase subunit delta</fullName>
    </recommendedName>
    <alternativeName>
        <fullName evidence="7">ATP synthase F(1) sector subunit delta</fullName>
    </alternativeName>
    <alternativeName>
        <fullName evidence="7">F-type ATPase subunit delta</fullName>
        <shortName evidence="7">F-ATPase subunit delta</shortName>
    </alternativeName>
</protein>
<dbReference type="Pfam" id="PF00213">
    <property type="entry name" value="OSCP"/>
    <property type="match status" value="1"/>
</dbReference>
<evidence type="ECO:0000256" key="7">
    <source>
        <dbReference type="HAMAP-Rule" id="MF_01416"/>
    </source>
</evidence>
<gene>
    <name evidence="7" type="primary">atpH</name>
    <name evidence="8" type="ORF">CAP_3137</name>
</gene>
<dbReference type="InterPro" id="IPR026015">
    <property type="entry name" value="ATP_synth_OSCP/delta_N_sf"/>
</dbReference>
<dbReference type="GO" id="GO:0005886">
    <property type="term" value="C:plasma membrane"/>
    <property type="evidence" value="ECO:0007669"/>
    <property type="project" value="UniProtKB-SubCell"/>
</dbReference>
<comment type="caution">
    <text evidence="8">The sequence shown here is derived from an EMBL/GenBank/DDBJ whole genome shotgun (WGS) entry which is preliminary data.</text>
</comment>
<evidence type="ECO:0000256" key="3">
    <source>
        <dbReference type="ARBA" id="ARBA00022781"/>
    </source>
</evidence>
<comment type="subcellular location">
    <subcellularLocation>
        <location evidence="7">Cell membrane</location>
        <topology evidence="7">Peripheral membrane protein</topology>
    </subcellularLocation>
    <subcellularLocation>
        <location evidence="1">Membrane</location>
    </subcellularLocation>
</comment>
<dbReference type="eggNOG" id="COG0712">
    <property type="taxonomic scope" value="Bacteria"/>
</dbReference>
<reference evidence="8 9" key="1">
    <citation type="submission" date="2013-05" db="EMBL/GenBank/DDBJ databases">
        <title>Genome assembly of Chondromyces apiculatus DSM 436.</title>
        <authorList>
            <person name="Sharma G."/>
            <person name="Khatri I."/>
            <person name="Kaur C."/>
            <person name="Mayilraj S."/>
            <person name="Subramanian S."/>
        </authorList>
    </citation>
    <scope>NUCLEOTIDE SEQUENCE [LARGE SCALE GENOMIC DNA]</scope>
    <source>
        <strain evidence="8 9">DSM 436</strain>
    </source>
</reference>
<dbReference type="Proteomes" id="UP000019678">
    <property type="component" value="Unassembled WGS sequence"/>
</dbReference>
<keyword evidence="6 7" id="KW-0066">ATP synthesis</keyword>
<accession>A0A017T8P4</accession>
<comment type="function">
    <text evidence="7">F(1)F(0) ATP synthase produces ATP from ADP in the presence of a proton or sodium gradient. F-type ATPases consist of two structural domains, F(1) containing the extramembraneous catalytic core and F(0) containing the membrane proton channel, linked together by a central stalk and a peripheral stalk. During catalysis, ATP synthesis in the catalytic domain of F(1) is coupled via a rotary mechanism of the central stalk subunits to proton translocation.</text>
</comment>
<evidence type="ECO:0000256" key="5">
    <source>
        <dbReference type="ARBA" id="ARBA00023136"/>
    </source>
</evidence>
<dbReference type="RefSeq" id="WP_044241604.1">
    <property type="nucleotide sequence ID" value="NZ_ASRX01000022.1"/>
</dbReference>
<dbReference type="PANTHER" id="PTHR11910">
    <property type="entry name" value="ATP SYNTHASE DELTA CHAIN"/>
    <property type="match status" value="1"/>
</dbReference>
<dbReference type="Gene3D" id="1.10.520.20">
    <property type="entry name" value="N-terminal domain of the delta subunit of the F1F0-ATP synthase"/>
    <property type="match status" value="1"/>
</dbReference>
<dbReference type="HAMAP" id="MF_01416">
    <property type="entry name" value="ATP_synth_delta_bact"/>
    <property type="match status" value="1"/>
</dbReference>
<comment type="similarity">
    <text evidence="7">Belongs to the ATPase delta chain family.</text>
</comment>